<sequence>MKISIFLTLALLVTACSGTKSTTGIPGKKTLKGTWQVTNIRFVGDKGLYKANMFDFADSACFKGSEWVFVPNNGSGKFTTSANGSLCDVNTSRFHWSYFDAGNGKTQLQFYLTDAKGKRIDATKSGYRADIDSLDASAMVVRVPTTYRGNPFYVVMTFSKVSDNVTI</sequence>
<dbReference type="PROSITE" id="PS51257">
    <property type="entry name" value="PROKAR_LIPOPROTEIN"/>
    <property type="match status" value="1"/>
</dbReference>
<dbReference type="Proteomes" id="UP001200642">
    <property type="component" value="Unassembled WGS sequence"/>
</dbReference>
<dbReference type="RefSeq" id="WP_317902457.1">
    <property type="nucleotide sequence ID" value="NZ_JAIRBC010000015.1"/>
</dbReference>
<dbReference type="AlphaFoldDB" id="A0AAE3JNR8"/>
<keyword evidence="3" id="KW-1185">Reference proteome</keyword>
<protein>
    <submittedName>
        <fullName evidence="2">Lipocalin family protein</fullName>
    </submittedName>
</protein>
<reference evidence="2" key="1">
    <citation type="submission" date="2023-02" db="EMBL/GenBank/DDBJ databases">
        <title>Genome of Flavobacteriaceae gen. nov. sp. strain F89.</title>
        <authorList>
            <person name="Wang Y."/>
        </authorList>
    </citation>
    <scope>NUCLEOTIDE SEQUENCE</scope>
    <source>
        <strain evidence="2">F89</strain>
    </source>
</reference>
<evidence type="ECO:0000313" key="3">
    <source>
        <dbReference type="Proteomes" id="UP001200642"/>
    </source>
</evidence>
<organism evidence="2 3">
    <name type="scientific">Cerina litoralis</name>
    <dbReference type="NCBI Taxonomy" id="2874477"/>
    <lineage>
        <taxon>Bacteria</taxon>
        <taxon>Pseudomonadati</taxon>
        <taxon>Bacteroidota</taxon>
        <taxon>Flavobacteriia</taxon>
        <taxon>Flavobacteriales</taxon>
        <taxon>Flavobacteriaceae</taxon>
        <taxon>Cerina</taxon>
    </lineage>
</organism>
<gene>
    <name evidence="2" type="ORF">K8352_11170</name>
</gene>
<evidence type="ECO:0000313" key="2">
    <source>
        <dbReference type="EMBL" id="MCG2461310.1"/>
    </source>
</evidence>
<proteinExistence type="predicted"/>
<comment type="caution">
    <text evidence="2">The sequence shown here is derived from an EMBL/GenBank/DDBJ whole genome shotgun (WGS) entry which is preliminary data.</text>
</comment>
<feature type="domain" description="Lipocalin-like" evidence="1">
    <location>
        <begin position="31"/>
        <end position="115"/>
    </location>
</feature>
<accession>A0AAE3JNR8</accession>
<dbReference type="EMBL" id="JAIRBC010000015">
    <property type="protein sequence ID" value="MCG2461310.1"/>
    <property type="molecule type" value="Genomic_DNA"/>
</dbReference>
<dbReference type="Pfam" id="PF13648">
    <property type="entry name" value="Lipocalin_4"/>
    <property type="match status" value="1"/>
</dbReference>
<evidence type="ECO:0000259" key="1">
    <source>
        <dbReference type="Pfam" id="PF13648"/>
    </source>
</evidence>
<dbReference type="InterPro" id="IPR024311">
    <property type="entry name" value="Lipocalin-like"/>
</dbReference>
<name>A0AAE3JNR8_9FLAO</name>